<reference evidence="3" key="2">
    <citation type="journal article" date="2021" name="Genome Biol. Evol.">
        <title>Developing a high-quality reference genome for a parasitic bivalve with doubly uniparental inheritance (Bivalvia: Unionida).</title>
        <authorList>
            <person name="Smith C.H."/>
        </authorList>
    </citation>
    <scope>NUCLEOTIDE SEQUENCE</scope>
    <source>
        <strain evidence="3">CHS0354</strain>
        <tissue evidence="3">Mantle</tissue>
    </source>
</reference>
<accession>A0AAE0SC73</accession>
<dbReference type="EMBL" id="JAEAOA010001874">
    <property type="protein sequence ID" value="KAK3588993.1"/>
    <property type="molecule type" value="Genomic_DNA"/>
</dbReference>
<evidence type="ECO:0000256" key="1">
    <source>
        <dbReference type="SAM" id="Coils"/>
    </source>
</evidence>
<reference evidence="3" key="3">
    <citation type="submission" date="2023-05" db="EMBL/GenBank/DDBJ databases">
        <authorList>
            <person name="Smith C.H."/>
        </authorList>
    </citation>
    <scope>NUCLEOTIDE SEQUENCE</scope>
    <source>
        <strain evidence="3">CHS0354</strain>
        <tissue evidence="3">Mantle</tissue>
    </source>
</reference>
<keyword evidence="4" id="KW-1185">Reference proteome</keyword>
<sequence>MSTIHVLANSQDSCQYCNSPTHQNVISQVPNPDYIRRRYPELDNLPNPDYIRRRDQELDNHPRDMYIEKLRETNAARLSLAEIKSDCGHLQQTVVSLIEYIISLNSTQITLVTINDHNAFRADLNNKVQTQSHKIELLRKEIKSLKTTQSLSMEKELRVELMKSLSKPTFYADVVSTLSPGVSNLVCSDQRSPSIAAQKKISVSNYLIPILVEERSCPTVSPVLAEADGSSLVTTTLESRIGINGPTSFGNGNGKNPMANNSNVKGADSKTSPRKISTVIRGQVESPRLSGKLNLEIGSKNIVGHEVVQNNDNKVVFKGVVRWSKQGSFM</sequence>
<evidence type="ECO:0000313" key="3">
    <source>
        <dbReference type="EMBL" id="KAK3588993.1"/>
    </source>
</evidence>
<name>A0AAE0SC73_9BIVA</name>
<protein>
    <submittedName>
        <fullName evidence="3">Uncharacterized protein</fullName>
    </submittedName>
</protein>
<evidence type="ECO:0000256" key="2">
    <source>
        <dbReference type="SAM" id="MobiDB-lite"/>
    </source>
</evidence>
<dbReference type="Proteomes" id="UP001195483">
    <property type="component" value="Unassembled WGS sequence"/>
</dbReference>
<keyword evidence="1" id="KW-0175">Coiled coil</keyword>
<feature type="coiled-coil region" evidence="1">
    <location>
        <begin position="121"/>
        <end position="148"/>
    </location>
</feature>
<evidence type="ECO:0000313" key="4">
    <source>
        <dbReference type="Proteomes" id="UP001195483"/>
    </source>
</evidence>
<proteinExistence type="predicted"/>
<dbReference type="AlphaFoldDB" id="A0AAE0SC73"/>
<reference evidence="3" key="1">
    <citation type="journal article" date="2021" name="Genome Biol. Evol.">
        <title>A High-Quality Reference Genome for a Parasitic Bivalve with Doubly Uniparental Inheritance (Bivalvia: Unionida).</title>
        <authorList>
            <person name="Smith C.H."/>
        </authorList>
    </citation>
    <scope>NUCLEOTIDE SEQUENCE</scope>
    <source>
        <strain evidence="3">CHS0354</strain>
    </source>
</reference>
<comment type="caution">
    <text evidence="3">The sequence shown here is derived from an EMBL/GenBank/DDBJ whole genome shotgun (WGS) entry which is preliminary data.</text>
</comment>
<gene>
    <name evidence="3" type="ORF">CHS0354_031248</name>
</gene>
<organism evidence="3 4">
    <name type="scientific">Potamilus streckersoni</name>
    <dbReference type="NCBI Taxonomy" id="2493646"/>
    <lineage>
        <taxon>Eukaryota</taxon>
        <taxon>Metazoa</taxon>
        <taxon>Spiralia</taxon>
        <taxon>Lophotrochozoa</taxon>
        <taxon>Mollusca</taxon>
        <taxon>Bivalvia</taxon>
        <taxon>Autobranchia</taxon>
        <taxon>Heteroconchia</taxon>
        <taxon>Palaeoheterodonta</taxon>
        <taxon>Unionida</taxon>
        <taxon>Unionoidea</taxon>
        <taxon>Unionidae</taxon>
        <taxon>Ambleminae</taxon>
        <taxon>Lampsilini</taxon>
        <taxon>Potamilus</taxon>
    </lineage>
</organism>
<feature type="region of interest" description="Disordered" evidence="2">
    <location>
        <begin position="244"/>
        <end position="275"/>
    </location>
</feature>